<feature type="transmembrane region" description="Helical" evidence="7">
    <location>
        <begin position="445"/>
        <end position="465"/>
    </location>
</feature>
<keyword evidence="8" id="KW-0732">Signal</keyword>
<feature type="transmembrane region" description="Helical" evidence="7">
    <location>
        <begin position="712"/>
        <end position="731"/>
    </location>
</feature>
<feature type="signal peptide" evidence="8">
    <location>
        <begin position="1"/>
        <end position="22"/>
    </location>
</feature>
<comment type="subcellular location">
    <subcellularLocation>
        <location evidence="1">Cell membrane</location>
        <topology evidence="1">Multi-pass membrane protein</topology>
    </subcellularLocation>
</comment>
<keyword evidence="11" id="KW-1185">Reference proteome</keyword>
<keyword evidence="2" id="KW-1003">Cell membrane</keyword>
<evidence type="ECO:0000256" key="1">
    <source>
        <dbReference type="ARBA" id="ARBA00004651"/>
    </source>
</evidence>
<feature type="transmembrane region" description="Helical" evidence="7">
    <location>
        <begin position="645"/>
        <end position="666"/>
    </location>
</feature>
<feature type="transmembrane region" description="Helical" evidence="7">
    <location>
        <begin position="176"/>
        <end position="198"/>
    </location>
</feature>
<dbReference type="Pfam" id="PF03553">
    <property type="entry name" value="Na_H_antiporter"/>
    <property type="match status" value="1"/>
</dbReference>
<feature type="region of interest" description="Disordered" evidence="6">
    <location>
        <begin position="804"/>
        <end position="833"/>
    </location>
</feature>
<organism evidence="10 11">
    <name type="scientific">Paratrimastix pyriformis</name>
    <dbReference type="NCBI Taxonomy" id="342808"/>
    <lineage>
        <taxon>Eukaryota</taxon>
        <taxon>Metamonada</taxon>
        <taxon>Preaxostyla</taxon>
        <taxon>Paratrimastigidae</taxon>
        <taxon>Paratrimastix</taxon>
    </lineage>
</organism>
<feature type="chain" id="PRO_5046810684" evidence="8">
    <location>
        <begin position="23"/>
        <end position="889"/>
    </location>
</feature>
<evidence type="ECO:0000256" key="7">
    <source>
        <dbReference type="SAM" id="Phobius"/>
    </source>
</evidence>
<evidence type="ECO:0000256" key="8">
    <source>
        <dbReference type="SAM" id="SignalP"/>
    </source>
</evidence>
<feature type="transmembrane region" description="Helical" evidence="7">
    <location>
        <begin position="144"/>
        <end position="164"/>
    </location>
</feature>
<dbReference type="EMBL" id="JAPMOS010000219">
    <property type="protein sequence ID" value="KAJ4453756.1"/>
    <property type="molecule type" value="Genomic_DNA"/>
</dbReference>
<keyword evidence="5 7" id="KW-0472">Membrane</keyword>
<evidence type="ECO:0000313" key="11">
    <source>
        <dbReference type="Proteomes" id="UP001141327"/>
    </source>
</evidence>
<dbReference type="PANTHER" id="PTHR43478:SF1">
    <property type="entry name" value="NA+_H+ ANTIPORTER NHAC-LIKE C-TERMINAL DOMAIN-CONTAINING PROTEIN"/>
    <property type="match status" value="1"/>
</dbReference>
<dbReference type="InterPro" id="IPR018461">
    <property type="entry name" value="Na/H_Antiport_NhaC-like_C"/>
</dbReference>
<dbReference type="PANTHER" id="PTHR43478">
    <property type="entry name" value="NA+/H+ ANTIPORTER-RELATED"/>
    <property type="match status" value="1"/>
</dbReference>
<feature type="transmembrane region" description="Helical" evidence="7">
    <location>
        <begin position="375"/>
        <end position="398"/>
    </location>
</feature>
<feature type="compositionally biased region" description="Polar residues" evidence="6">
    <location>
        <begin position="804"/>
        <end position="816"/>
    </location>
</feature>
<gene>
    <name evidence="10" type="ORF">PAPYR_11688</name>
</gene>
<evidence type="ECO:0000256" key="2">
    <source>
        <dbReference type="ARBA" id="ARBA00022475"/>
    </source>
</evidence>
<feature type="transmembrane region" description="Helical" evidence="7">
    <location>
        <begin position="687"/>
        <end position="706"/>
    </location>
</feature>
<evidence type="ECO:0000313" key="10">
    <source>
        <dbReference type="EMBL" id="KAJ4453756.1"/>
    </source>
</evidence>
<evidence type="ECO:0000256" key="6">
    <source>
        <dbReference type="SAM" id="MobiDB-lite"/>
    </source>
</evidence>
<feature type="transmembrane region" description="Helical" evidence="7">
    <location>
        <begin position="117"/>
        <end position="137"/>
    </location>
</feature>
<name>A0ABQ8U5Q8_9EUKA</name>
<sequence length="889" mass="95053">MMATVSCDFLVIVLALFTSVRGFEVTLPTSYPYGLPFSGTVVLNPDVNISRPFFITAIDAKSGAVLIDRFQINTTRVNSTRPLLEHDLPPITLHYSGTYTIDFIVEPTNDIAHAEVFSFPGLLSLFPPVVAIIMAVWTRQATVALFSAMFIGACILMSYNPFVGFFASVEKWGVEAIASGSTIITFTFLLGGLLALMAKSGGSRGLARVIERFATTRRRALLGCFALSCLSSVLRRLRVHPDGGQLDERHHGAGLDQQGKGLPLGSDYDSLTGIRVRCGAVRCGAVRCGAVRCGAVRCGAVRCGAVRCGAVVNLPPPPRFISSRVLSVRWGTQLSNVIDCMAAPLASVFLFSSWIGFEVGLLNDQFQRLGLALEGYVAFINTIPYCFYSLMMIAYQVLSVLMARDFGPLLKAERRAQLEHRIRGKDAQLLEDPSMAPVPGKPQRWYNAVLPIITVLGCVGGGMIYDGYKNLTEQRETIAYEIKAALSRGETTLAGQLQTTLAGLTVNVQNIVAKSDSPKAMLWGTLLASVLLIALVLMQKILDLQETMDAFGTGLKSMVPMWLILLLAWGLARVCGSLHTAAFFVGLVGSSLPACLVPIIVFFLSAAVAFAVGSAWATMSIFYPLVIPLALQQERFCPTCDTPPVFLASIAAVLCGSVFGINSSPISDTTLLSSMATSCHFADHVKTQVPVTALVAGISAIFYLVAGFEVINAWYLDLIGVVFLALFLLIVGGTSDFSKPTALETPKWKRALGRLRCVWWCFPGKVKHDGEDSRGPTPAPEAQELIPLTGGAERLSGLEAGQVDSTHGFQSQGQGPNSPPVEPAPALLFPASGASSSADDAPLVVPTAATAAGVGAGDGDGAYTSIEESRFPGWDEFIVSENIPVKKLT</sequence>
<keyword evidence="3 7" id="KW-0812">Transmembrane</keyword>
<feature type="transmembrane region" description="Helical" evidence="7">
    <location>
        <begin position="599"/>
        <end position="625"/>
    </location>
</feature>
<comment type="caution">
    <text evidence="10">The sequence shown here is derived from an EMBL/GenBank/DDBJ whole genome shotgun (WGS) entry which is preliminary data.</text>
</comment>
<feature type="transmembrane region" description="Helical" evidence="7">
    <location>
        <begin position="520"/>
        <end position="542"/>
    </location>
</feature>
<protein>
    <submittedName>
        <fullName evidence="10">Sodium:proton antiporter</fullName>
    </submittedName>
</protein>
<keyword evidence="4 7" id="KW-1133">Transmembrane helix</keyword>
<feature type="domain" description="Na+/H+ antiporter NhaC-like C-terminal" evidence="9">
    <location>
        <begin position="350"/>
        <end position="708"/>
    </location>
</feature>
<reference evidence="10" key="1">
    <citation type="journal article" date="2022" name="bioRxiv">
        <title>Genomics of Preaxostyla Flagellates Illuminates Evolutionary Transitions and the Path Towards Mitochondrial Loss.</title>
        <authorList>
            <person name="Novak L.V.F."/>
            <person name="Treitli S.C."/>
            <person name="Pyrih J."/>
            <person name="Halakuc P."/>
            <person name="Pipaliya S.V."/>
            <person name="Vacek V."/>
            <person name="Brzon O."/>
            <person name="Soukal P."/>
            <person name="Eme L."/>
            <person name="Dacks J.B."/>
            <person name="Karnkowska A."/>
            <person name="Elias M."/>
            <person name="Hampl V."/>
        </authorList>
    </citation>
    <scope>NUCLEOTIDE SEQUENCE</scope>
    <source>
        <strain evidence="10">RCP-MX</strain>
    </source>
</reference>
<proteinExistence type="predicted"/>
<dbReference type="Proteomes" id="UP001141327">
    <property type="component" value="Unassembled WGS sequence"/>
</dbReference>
<evidence type="ECO:0000259" key="9">
    <source>
        <dbReference type="Pfam" id="PF03553"/>
    </source>
</evidence>
<evidence type="ECO:0000256" key="5">
    <source>
        <dbReference type="ARBA" id="ARBA00023136"/>
    </source>
</evidence>
<evidence type="ECO:0000256" key="3">
    <source>
        <dbReference type="ARBA" id="ARBA00022692"/>
    </source>
</evidence>
<feature type="transmembrane region" description="Helical" evidence="7">
    <location>
        <begin position="341"/>
        <end position="363"/>
    </location>
</feature>
<accession>A0ABQ8U5Q8</accession>
<evidence type="ECO:0000256" key="4">
    <source>
        <dbReference type="ARBA" id="ARBA00022989"/>
    </source>
</evidence>